<dbReference type="RefSeq" id="WP_066315430.1">
    <property type="nucleotide sequence ID" value="NZ_LQRT01000024.1"/>
</dbReference>
<reference evidence="1 2" key="1">
    <citation type="submission" date="2016-01" db="EMBL/GenBank/DDBJ databases">
        <title>The draft genome sequence of Aquimarina sp. RZW4-3-2.</title>
        <authorList>
            <person name="Wang Y."/>
        </authorList>
    </citation>
    <scope>NUCLEOTIDE SEQUENCE [LARGE SCALE GENOMIC DNA]</scope>
    <source>
        <strain evidence="1 2">RZW4-3-2</strain>
    </source>
</reference>
<accession>A0A162ZBQ0</accession>
<dbReference type="OrthoDB" id="1179649at2"/>
<keyword evidence="2" id="KW-1185">Reference proteome</keyword>
<proteinExistence type="predicted"/>
<protein>
    <submittedName>
        <fullName evidence="1">Uncharacterized protein</fullName>
    </submittedName>
</protein>
<dbReference type="AlphaFoldDB" id="A0A162ZBQ0"/>
<dbReference type="InterPro" id="IPR013783">
    <property type="entry name" value="Ig-like_fold"/>
</dbReference>
<dbReference type="Proteomes" id="UP000076715">
    <property type="component" value="Unassembled WGS sequence"/>
</dbReference>
<dbReference type="STRING" id="1642818.AWE51_08575"/>
<dbReference type="Gene3D" id="2.60.40.10">
    <property type="entry name" value="Immunoglobulins"/>
    <property type="match status" value="3"/>
</dbReference>
<dbReference type="EMBL" id="LQRT01000024">
    <property type="protein sequence ID" value="KZS39696.1"/>
    <property type="molecule type" value="Genomic_DNA"/>
</dbReference>
<name>A0A162ZBQ0_9FLAO</name>
<gene>
    <name evidence="1" type="ORF">AWE51_08575</name>
</gene>
<evidence type="ECO:0000313" key="1">
    <source>
        <dbReference type="EMBL" id="KZS39696.1"/>
    </source>
</evidence>
<organism evidence="1 2">
    <name type="scientific">Aquimarina aggregata</name>
    <dbReference type="NCBI Taxonomy" id="1642818"/>
    <lineage>
        <taxon>Bacteria</taxon>
        <taxon>Pseudomonadati</taxon>
        <taxon>Bacteroidota</taxon>
        <taxon>Flavobacteriia</taxon>
        <taxon>Flavobacteriales</taxon>
        <taxon>Flavobacteriaceae</taxon>
        <taxon>Aquimarina</taxon>
    </lineage>
</organism>
<comment type="caution">
    <text evidence="1">The sequence shown here is derived from an EMBL/GenBank/DDBJ whole genome shotgun (WGS) entry which is preliminary data.</text>
</comment>
<evidence type="ECO:0000313" key="2">
    <source>
        <dbReference type="Proteomes" id="UP000076715"/>
    </source>
</evidence>
<dbReference type="Pfam" id="PF17957">
    <property type="entry name" value="Big_7"/>
    <property type="match status" value="2"/>
</dbReference>
<sequence length="736" mass="82651">MTNYSSTFVFLLTIILLTYSCDSEDTNPLESDITPPSIEISFTGFPNTSEETAIVVSQQLEIKIDAEDANGIDKIEAFIDNQKISEDTTPPFLITIDISGYSSKSLTGKFKDYTLKISATDKAGNVSSKEQLINIDNEIPMISEVSLQEETILSGNTNAITFKALDNEGIARVNIYVNDNLISEITEETEFEVNLDTSTLSDGENKLKIEAIDLAENKAFFEVNFISDNSGPEINLESITNEMIIDQSLTLNPEITDLYSDITSVEIKFNDESLIVTDISAEINYKFDPETFGVGEGAFTIIAIDTLGNTTTLEIPVNIYRRLITINIPENRLNPAIIFPVVFISRMDGSLVVSKEILRDDRQIILNTPEEFDATTEFMLSFYLQDNGNATGISTHQNLTRNNPKILNLAEPIRPSAENGFSVQIPTVNFLSNDILIGQGGKAQGSLRSLKDAESGYTSFLNTTENYLNLSTYTTPQNTNQFNSFYVYEPNSYQYLVIDKPIREDYILDKANFSDTNLESRELVVNSTNTFSNTSSYLGVYGTMSQEENDFSNYNQIYHFNRGSVVDSPMQYYLNNSFSSYIHTFRFGNYFTERKGAPLSNYQIPNVTFDYTFSNNQIDLSVQGNDHVVGRAQCIDIDGSTFGWYVTFNSKDNDKIIIPELPDSIIHPVATAHTNGTLTVEKVELISYQSILTYDDYIQKVIKNQTNILKVSDWYQLIYSSRTGNFNGPSRSFTFQ</sequence>